<keyword evidence="1" id="KW-0732">Signal</keyword>
<dbReference type="InterPro" id="IPR010679">
    <property type="entry name" value="DUF1254"/>
</dbReference>
<dbReference type="Proteomes" id="UP000031586">
    <property type="component" value="Unassembled WGS sequence"/>
</dbReference>
<sequence>MKKKLLITLLGLSALGAQPALADTANSELAKDAYIYGYSIDEAYKFFYHTAVENDYPLNRFQNIRGLADDTYTAHPTINNDTLHLMGWLDVAAEPVIVSVPDMDEGRYWILHTMDMGHYTNAAFSSRTRGTEGGQFMFAANDWQGEVPDSVDEVIRVDSNLVKLMGRIMALGGEDTKIALDYMDQWTIRTLSEYLGQNGPKPVQRTYPDPKHSTWLERVNFVLCDGTMGDADKQWLEKYQPIGVEACKTDFTPEQLKLAKAAEKQGMQRIIELAPKVTDARQILGTRDTLGDTPREVFAEGTYLGQWGLPPIEASYRKTDFDTKGEKLDGSKHDYVMRFKAPNVSEFWSVTIYGSDNRLMAKNALNRHSRGDRSMKPDADGYYTIHMSSDTKSNADDPNYLPVPEKPFYAIMRFYGADEAIQSGEYQMPEIAPVE</sequence>
<evidence type="ECO:0000259" key="3">
    <source>
        <dbReference type="Pfam" id="PF06863"/>
    </source>
</evidence>
<feature type="signal peptide" evidence="1">
    <location>
        <begin position="1"/>
        <end position="22"/>
    </location>
</feature>
<accession>A0A0C1W8E8</accession>
<dbReference type="PATRIC" id="fig|1229493.5.peg.1851"/>
<dbReference type="InterPro" id="IPR010621">
    <property type="entry name" value="DUF1214"/>
</dbReference>
<comment type="caution">
    <text evidence="4">The sequence shown here is derived from an EMBL/GenBank/DDBJ whole genome shotgun (WGS) entry which is preliminary data.</text>
</comment>
<organism evidence="4 5">
    <name type="scientific">Vibrio owensii CAIM 1854 = LMG 25443</name>
    <dbReference type="NCBI Taxonomy" id="1229493"/>
    <lineage>
        <taxon>Bacteria</taxon>
        <taxon>Pseudomonadati</taxon>
        <taxon>Pseudomonadota</taxon>
        <taxon>Gammaproteobacteria</taxon>
        <taxon>Vibrionales</taxon>
        <taxon>Vibrionaceae</taxon>
        <taxon>Vibrio</taxon>
    </lineage>
</organism>
<dbReference type="InterPro" id="IPR037050">
    <property type="entry name" value="DUF1254_sf"/>
</dbReference>
<protein>
    <recommendedName>
        <fullName evidence="6">DUF1254 domain-containing protein</fullName>
    </recommendedName>
</protein>
<reference evidence="4 5" key="1">
    <citation type="submission" date="2014-07" db="EMBL/GenBank/DDBJ databases">
        <title>Unique and conserved regions in Vibrio harveyi and related species in comparison with the shrimp pathogen Vibrio harveyi CAIM 1792.</title>
        <authorList>
            <person name="Espinoza-Valles I."/>
            <person name="Vora G."/>
            <person name="Leekitcharoenphon P."/>
            <person name="Ussery D."/>
            <person name="Hoj L."/>
            <person name="Gomez-Gil B."/>
        </authorList>
    </citation>
    <scope>NUCLEOTIDE SEQUENCE [LARGE SCALE GENOMIC DNA]</scope>
    <source>
        <strain evidence="5">CAIM 1854 / LMG 25443</strain>
    </source>
</reference>
<dbReference type="PANTHER" id="PTHR36509">
    <property type="entry name" value="BLL3101 PROTEIN"/>
    <property type="match status" value="1"/>
</dbReference>
<evidence type="ECO:0008006" key="6">
    <source>
        <dbReference type="Google" id="ProtNLM"/>
    </source>
</evidence>
<evidence type="ECO:0000313" key="5">
    <source>
        <dbReference type="Proteomes" id="UP000031586"/>
    </source>
</evidence>
<feature type="chain" id="PRO_5002141120" description="DUF1254 domain-containing protein" evidence="1">
    <location>
        <begin position="23"/>
        <end position="435"/>
    </location>
</feature>
<dbReference type="RefSeq" id="WP_020195121.1">
    <property type="nucleotide sequence ID" value="NZ_BAOH01000012.1"/>
</dbReference>
<dbReference type="PANTHER" id="PTHR36509:SF2">
    <property type="entry name" value="BLL3101 PROTEIN"/>
    <property type="match status" value="1"/>
</dbReference>
<gene>
    <name evidence="4" type="ORF">H735_13555</name>
</gene>
<feature type="domain" description="DUF1254" evidence="3">
    <location>
        <begin position="59"/>
        <end position="186"/>
    </location>
</feature>
<dbReference type="Gene3D" id="2.60.120.1600">
    <property type="match status" value="1"/>
</dbReference>
<feature type="domain" description="DUF1214" evidence="2">
    <location>
        <begin position="313"/>
        <end position="418"/>
    </location>
</feature>
<dbReference type="Pfam" id="PF06742">
    <property type="entry name" value="DUF1214"/>
    <property type="match status" value="1"/>
</dbReference>
<dbReference type="AlphaFoldDB" id="A0A0C1W8E8"/>
<evidence type="ECO:0000256" key="1">
    <source>
        <dbReference type="SAM" id="SignalP"/>
    </source>
</evidence>
<name>A0A0C1W8E8_9VIBR</name>
<dbReference type="EMBL" id="JPRD01000020">
    <property type="protein sequence ID" value="KIF52667.1"/>
    <property type="molecule type" value="Genomic_DNA"/>
</dbReference>
<dbReference type="SUPFAM" id="SSF160935">
    <property type="entry name" value="VPA0735-like"/>
    <property type="match status" value="1"/>
</dbReference>
<dbReference type="Pfam" id="PF06863">
    <property type="entry name" value="DUF1254"/>
    <property type="match status" value="1"/>
</dbReference>
<proteinExistence type="predicted"/>
<dbReference type="Gene3D" id="2.60.40.1610">
    <property type="entry name" value="Domain of unknown function DUF1254"/>
    <property type="match status" value="1"/>
</dbReference>
<evidence type="ECO:0000313" key="4">
    <source>
        <dbReference type="EMBL" id="KIF52667.1"/>
    </source>
</evidence>
<evidence type="ECO:0000259" key="2">
    <source>
        <dbReference type="Pfam" id="PF06742"/>
    </source>
</evidence>